<accession>A0A4Q4RJF2</accession>
<dbReference type="OrthoDB" id="3932329at2759"/>
<name>A0A4Q4RJF2_9PLEO</name>
<dbReference type="AlphaFoldDB" id="A0A4Q4RJF2"/>
<dbReference type="EMBL" id="PEJP01000034">
    <property type="protein sequence ID" value="RYO56979.1"/>
    <property type="molecule type" value="Genomic_DNA"/>
</dbReference>
<comment type="caution">
    <text evidence="1">The sequence shown here is derived from an EMBL/GenBank/DDBJ whole genome shotgun (WGS) entry which is preliminary data.</text>
</comment>
<sequence>MGGLHSSKVEEVWKSDARHAMEAGTFCVVCGGPFDIEGDVYNIDPKDIRFQWLNNLRLLGSMADVAEHMVASEGSM</sequence>
<gene>
    <name evidence="1" type="ORF">AA0113_g8359</name>
</gene>
<keyword evidence="2" id="KW-1185">Reference proteome</keyword>
<reference evidence="2" key="1">
    <citation type="journal article" date="2019" name="bioRxiv">
        <title>Genomics, evolutionary history and diagnostics of the Alternaria alternata species group including apple and Asian pear pathotypes.</title>
        <authorList>
            <person name="Armitage A.D."/>
            <person name="Cockerton H.M."/>
            <person name="Sreenivasaprasad S."/>
            <person name="Woodhall J.W."/>
            <person name="Lane C.R."/>
            <person name="Harrison R.J."/>
            <person name="Clarkson J.P."/>
        </authorList>
    </citation>
    <scope>NUCLEOTIDE SEQUENCE [LARGE SCALE GENOMIC DNA]</scope>
    <source>
        <strain evidence="2">RGR 97.0016</strain>
    </source>
</reference>
<dbReference type="Proteomes" id="UP000293823">
    <property type="component" value="Unassembled WGS sequence"/>
</dbReference>
<evidence type="ECO:0000313" key="2">
    <source>
        <dbReference type="Proteomes" id="UP000293823"/>
    </source>
</evidence>
<protein>
    <submittedName>
        <fullName evidence="1">Uncharacterized protein</fullName>
    </submittedName>
</protein>
<proteinExistence type="predicted"/>
<evidence type="ECO:0000313" key="1">
    <source>
        <dbReference type="EMBL" id="RYO56979.1"/>
    </source>
</evidence>
<organism evidence="1 2">
    <name type="scientific">Alternaria arborescens</name>
    <dbReference type="NCBI Taxonomy" id="156630"/>
    <lineage>
        <taxon>Eukaryota</taxon>
        <taxon>Fungi</taxon>
        <taxon>Dikarya</taxon>
        <taxon>Ascomycota</taxon>
        <taxon>Pezizomycotina</taxon>
        <taxon>Dothideomycetes</taxon>
        <taxon>Pleosporomycetidae</taxon>
        <taxon>Pleosporales</taxon>
        <taxon>Pleosporineae</taxon>
        <taxon>Pleosporaceae</taxon>
        <taxon>Alternaria</taxon>
        <taxon>Alternaria sect. Alternaria</taxon>
    </lineage>
</organism>